<protein>
    <submittedName>
        <fullName evidence="3">Poly-gamma-glutamate biosynthesis protein</fullName>
    </submittedName>
</protein>
<dbReference type="CDD" id="cd07381">
    <property type="entry name" value="MPP_CapA"/>
    <property type="match status" value="1"/>
</dbReference>
<evidence type="ECO:0000256" key="1">
    <source>
        <dbReference type="ARBA" id="ARBA00005662"/>
    </source>
</evidence>
<gene>
    <name evidence="3" type="ORF">C3K47_13545</name>
</gene>
<dbReference type="Pfam" id="PF09587">
    <property type="entry name" value="PGA_cap"/>
    <property type="match status" value="1"/>
</dbReference>
<dbReference type="PANTHER" id="PTHR33393">
    <property type="entry name" value="POLYGLUTAMINE SYNTHESIS ACCESSORY PROTEIN RV0574C-RELATED"/>
    <property type="match status" value="1"/>
</dbReference>
<evidence type="ECO:0000313" key="4">
    <source>
        <dbReference type="Proteomes" id="UP000236893"/>
    </source>
</evidence>
<organism evidence="3 4">
    <name type="scientific">Solitalea longa</name>
    <dbReference type="NCBI Taxonomy" id="2079460"/>
    <lineage>
        <taxon>Bacteria</taxon>
        <taxon>Pseudomonadati</taxon>
        <taxon>Bacteroidota</taxon>
        <taxon>Sphingobacteriia</taxon>
        <taxon>Sphingobacteriales</taxon>
        <taxon>Sphingobacteriaceae</taxon>
        <taxon>Solitalea</taxon>
    </lineage>
</organism>
<dbReference type="InterPro" id="IPR019079">
    <property type="entry name" value="Capsule_synth_CapA"/>
</dbReference>
<dbReference type="SUPFAM" id="SSF56300">
    <property type="entry name" value="Metallo-dependent phosphatases"/>
    <property type="match status" value="1"/>
</dbReference>
<evidence type="ECO:0000259" key="2">
    <source>
        <dbReference type="SMART" id="SM00854"/>
    </source>
</evidence>
<dbReference type="SMART" id="SM00854">
    <property type="entry name" value="PGA_cap"/>
    <property type="match status" value="1"/>
</dbReference>
<name>A0A2S4ZZJ0_9SPHI</name>
<proteinExistence type="inferred from homology"/>
<comment type="similarity">
    <text evidence="1">Belongs to the CapA family.</text>
</comment>
<reference evidence="3 4" key="1">
    <citation type="submission" date="2018-01" db="EMBL/GenBank/DDBJ databases">
        <authorList>
            <person name="Gaut B.S."/>
            <person name="Morton B.R."/>
            <person name="Clegg M.T."/>
            <person name="Duvall M.R."/>
        </authorList>
    </citation>
    <scope>NUCLEOTIDE SEQUENCE [LARGE SCALE GENOMIC DNA]</scope>
    <source>
        <strain evidence="3 4">HR-AV</strain>
    </source>
</reference>
<evidence type="ECO:0000313" key="3">
    <source>
        <dbReference type="EMBL" id="POY35778.1"/>
    </source>
</evidence>
<accession>A0A2S4ZZJ0</accession>
<dbReference type="AlphaFoldDB" id="A0A2S4ZZJ0"/>
<feature type="domain" description="Capsule synthesis protein CapA" evidence="2">
    <location>
        <begin position="35"/>
        <end position="274"/>
    </location>
</feature>
<keyword evidence="4" id="KW-1185">Reference proteome</keyword>
<dbReference type="Proteomes" id="UP000236893">
    <property type="component" value="Unassembled WGS sequence"/>
</dbReference>
<dbReference type="InterPro" id="IPR029052">
    <property type="entry name" value="Metallo-depent_PP-like"/>
</dbReference>
<dbReference type="EMBL" id="PQVF01000009">
    <property type="protein sequence ID" value="POY35778.1"/>
    <property type="molecule type" value="Genomic_DNA"/>
</dbReference>
<comment type="caution">
    <text evidence="3">The sequence shown here is derived from an EMBL/GenBank/DDBJ whole genome shotgun (WGS) entry which is preliminary data.</text>
</comment>
<sequence length="347" mass="38432">MVKFKDSQHFSFLLPIYLFILNGNCMAYENHTPVSIGFAGDVMIGGMVNEKISENGFSYPWGNVLPLFKATDLNLINLEAPLTHFNKSQRIKSSNLKAEPTRIQTLMDARIDVVNIANNHILDFYEEGLIETIGLLNKAGIAHVGAGSNSQQAAQPVIISKNGVNIGLLGFTDNEPYWKAVDKPGTNYVQVGDIATIKEAIAMVRNKVDILILSIHWGDKMNDKPLPEFVSFAHKIIEAGVDIIHGHGAHVFQGIEVYNGKLIMYDTGDLIDDYELNPDLKNNQTCFFNCEIDKDGVKKVKLVPIVLENMQARIAQNSEYDDILNHMQQLSAAFGTSINSNGEVLVN</sequence>
<dbReference type="Gene3D" id="3.60.21.10">
    <property type="match status" value="1"/>
</dbReference>
<dbReference type="PANTHER" id="PTHR33393:SF11">
    <property type="entry name" value="POLYGLUTAMINE SYNTHESIS ACCESSORY PROTEIN RV0574C-RELATED"/>
    <property type="match status" value="1"/>
</dbReference>
<dbReference type="InterPro" id="IPR052169">
    <property type="entry name" value="CW_Biosynth-Accessory"/>
</dbReference>